<reference evidence="2 3" key="2">
    <citation type="submission" date="2018-05" db="EMBL/GenBank/DDBJ databases">
        <authorList>
            <person name="Lanie J.A."/>
            <person name="Ng W.-L."/>
            <person name="Kazmierczak K.M."/>
            <person name="Andrzejewski T.M."/>
            <person name="Davidsen T.M."/>
            <person name="Wayne K.J."/>
            <person name="Tettelin H."/>
            <person name="Glass J.I."/>
            <person name="Rusch D."/>
            <person name="Podicherti R."/>
            <person name="Tsui H.-C.T."/>
            <person name="Winkler M.E."/>
        </authorList>
    </citation>
    <scope>NUCLEOTIDE SEQUENCE [LARGE SCALE GENOMIC DNA]</scope>
    <source>
        <strain evidence="2 3">C305</strain>
    </source>
</reference>
<dbReference type="EMBL" id="QFRJ01000002">
    <property type="protein sequence ID" value="PWH86308.1"/>
    <property type="molecule type" value="Genomic_DNA"/>
</dbReference>
<protein>
    <recommendedName>
        <fullName evidence="4">Toxin-antitoxin system YwqK family antitoxin</fullName>
    </recommendedName>
</protein>
<dbReference type="Proteomes" id="UP000245370">
    <property type="component" value="Unassembled WGS sequence"/>
</dbReference>
<proteinExistence type="predicted"/>
<evidence type="ECO:0000313" key="3">
    <source>
        <dbReference type="Proteomes" id="UP000245370"/>
    </source>
</evidence>
<comment type="caution">
    <text evidence="2">The sequence shown here is derived from an EMBL/GenBank/DDBJ whole genome shotgun (WGS) entry which is preliminary data.</text>
</comment>
<feature type="chain" id="PRO_5015601873" description="Toxin-antitoxin system YwqK family antitoxin" evidence="1">
    <location>
        <begin position="23"/>
        <end position="887"/>
    </location>
</feature>
<dbReference type="Pfam" id="PF07661">
    <property type="entry name" value="MORN_2"/>
    <property type="match status" value="3"/>
</dbReference>
<evidence type="ECO:0000256" key="1">
    <source>
        <dbReference type="SAM" id="SignalP"/>
    </source>
</evidence>
<name>A0A2U2XES7_9FLAO</name>
<accession>A0A2U2XES7</accession>
<evidence type="ECO:0008006" key="4">
    <source>
        <dbReference type="Google" id="ProtNLM"/>
    </source>
</evidence>
<dbReference type="AlphaFoldDB" id="A0A2U2XES7"/>
<dbReference type="Gene3D" id="3.90.930.1">
    <property type="match status" value="4"/>
</dbReference>
<dbReference type="Gene3D" id="2.20.110.10">
    <property type="entry name" value="Histone H3 K4-specific methyltransferase SET7/9 N-terminal domain"/>
    <property type="match status" value="2"/>
</dbReference>
<reference evidence="2 3" key="1">
    <citation type="submission" date="2018-05" db="EMBL/GenBank/DDBJ databases">
        <title>Brumimicrobium oceani sp. nov., isolated from coastal sediment.</title>
        <authorList>
            <person name="Kou Y."/>
        </authorList>
    </citation>
    <scope>NUCLEOTIDE SEQUENCE [LARGE SCALE GENOMIC DNA]</scope>
    <source>
        <strain evidence="2 3">C305</strain>
    </source>
</reference>
<keyword evidence="3" id="KW-1185">Reference proteome</keyword>
<sequence>MYPFLKNILIPLFMILSLTTKAQLGDNYEYGFHSYIYDGKEPLDTVFIENQIIVLNKEKDTLEITDFMDGKRHGTQHIFFPDRRTETIANYENGLLKGRVEHYRVNTYSSSEVHFLYATQNYVPVPEKGYSYLAGKEIIYFENDSIRSFTNYVKGRKNGAFKSFHNNGQLNTHFYYENDQVVGRKLIYSYSGNILHDENYIIYEIPDSLKNTPHNEKRYILEPRGINVLSNLSVLHGSAKYYDREGNLRADLNYKEGLKHGLCKEYYEFGDKLLRSEVVFKDGIENGSFAYYDPKGNLESKGDYQRVMPDGNVFYDGRIVFNKMYGGIMKPWRIETWKDFKRNGVFETYRYNYNKVTGSQCYGYTKFNYVDNLRSGIQETFDGEGIKTSERYFEIVEINGRAFSQNTGTHKEWRKGQLISLTEWKNGLKNGVSKQYYDNGQLAAESYYEDDRLIDISKTYYENGELGNITSVEINENKDRIYSVKSYFRNGQLKRDYTQIPHTRLNPSKYIGWYTAYEENGNLLTKFYSNNKGDLIVEYLYNNGQLEKIKIGNLLSIGFNFDEEIESMQWKNILLAFEIHSNQKLSELSFFTNENDLAIASYNEDGEMTSLRNNNNGSFKYKKTKDKQTKEKAKGIAAQYSPYWNGEEFSKFGTKDGIHKRNYADGSPYFKIEFKDFLPHGSWIMYNPLLNDTLIYANYDNGAPVEKWINKDLNAAKLSEINYYKNHKIENKTEYFLDGKTRYISNHDSLGKQVSEFYYYSSGQLKSTTNNKSNDYINFSENGDTIGYRKTSNINDSISIERIFHKNNRIKSNSIYNFDTESRNYTTFYKNGNIKSVANTKYPQKISEYKKYNKRGKLILEGKSKEGKRDGEWIEYGLFGTKKVTEY</sequence>
<organism evidence="2 3">
    <name type="scientific">Brumimicrobium oceani</name>
    <dbReference type="NCBI Taxonomy" id="2100725"/>
    <lineage>
        <taxon>Bacteria</taxon>
        <taxon>Pseudomonadati</taxon>
        <taxon>Bacteroidota</taxon>
        <taxon>Flavobacteriia</taxon>
        <taxon>Flavobacteriales</taxon>
        <taxon>Crocinitomicaceae</taxon>
        <taxon>Brumimicrobium</taxon>
    </lineage>
</organism>
<dbReference type="InterPro" id="IPR011652">
    <property type="entry name" value="MORN_2"/>
</dbReference>
<evidence type="ECO:0000313" key="2">
    <source>
        <dbReference type="EMBL" id="PWH86308.1"/>
    </source>
</evidence>
<dbReference type="SUPFAM" id="SSF82185">
    <property type="entry name" value="Histone H3 K4-specific methyltransferase SET7/9 N-terminal domain"/>
    <property type="match status" value="4"/>
</dbReference>
<feature type="signal peptide" evidence="1">
    <location>
        <begin position="1"/>
        <end position="22"/>
    </location>
</feature>
<keyword evidence="1" id="KW-0732">Signal</keyword>
<gene>
    <name evidence="2" type="ORF">DIT68_03455</name>
</gene>